<dbReference type="EMBL" id="JAIWYP010000009">
    <property type="protein sequence ID" value="KAH3776254.1"/>
    <property type="molecule type" value="Genomic_DNA"/>
</dbReference>
<reference evidence="1" key="2">
    <citation type="submission" date="2020-11" db="EMBL/GenBank/DDBJ databases">
        <authorList>
            <person name="McCartney M.A."/>
            <person name="Auch B."/>
            <person name="Kono T."/>
            <person name="Mallez S."/>
            <person name="Becker A."/>
            <person name="Gohl D.M."/>
            <person name="Silverstein K.A.T."/>
            <person name="Koren S."/>
            <person name="Bechman K.B."/>
            <person name="Herman A."/>
            <person name="Abrahante J.E."/>
            <person name="Garbe J."/>
        </authorList>
    </citation>
    <scope>NUCLEOTIDE SEQUENCE</scope>
    <source>
        <strain evidence="1">Duluth1</strain>
        <tissue evidence="1">Whole animal</tissue>
    </source>
</reference>
<gene>
    <name evidence="1" type="ORF">DPMN_177674</name>
</gene>
<accession>A0A9D4IKE6</accession>
<reference evidence="1" key="1">
    <citation type="journal article" date="2019" name="bioRxiv">
        <title>The Genome of the Zebra Mussel, Dreissena polymorpha: A Resource for Invasive Species Research.</title>
        <authorList>
            <person name="McCartney M.A."/>
            <person name="Auch B."/>
            <person name="Kono T."/>
            <person name="Mallez S."/>
            <person name="Zhang Y."/>
            <person name="Obille A."/>
            <person name="Becker A."/>
            <person name="Abrahante J.E."/>
            <person name="Garbe J."/>
            <person name="Badalamenti J.P."/>
            <person name="Herman A."/>
            <person name="Mangelson H."/>
            <person name="Liachko I."/>
            <person name="Sullivan S."/>
            <person name="Sone E.D."/>
            <person name="Koren S."/>
            <person name="Silverstein K.A.T."/>
            <person name="Beckman K.B."/>
            <person name="Gohl D.M."/>
        </authorList>
    </citation>
    <scope>NUCLEOTIDE SEQUENCE</scope>
    <source>
        <strain evidence="1">Duluth1</strain>
        <tissue evidence="1">Whole animal</tissue>
    </source>
</reference>
<sequence length="54" mass="6073">MEFPGPHCQLAGISTEQLTNRSYGKIDQITNGIVLDLCSIHRRTISHLVNFVTF</sequence>
<name>A0A9D4IKE6_DREPO</name>
<protein>
    <submittedName>
        <fullName evidence="1">Uncharacterized protein</fullName>
    </submittedName>
</protein>
<dbReference type="Proteomes" id="UP000828390">
    <property type="component" value="Unassembled WGS sequence"/>
</dbReference>
<comment type="caution">
    <text evidence="1">The sequence shown here is derived from an EMBL/GenBank/DDBJ whole genome shotgun (WGS) entry which is preliminary data.</text>
</comment>
<dbReference type="AlphaFoldDB" id="A0A9D4IKE6"/>
<proteinExistence type="predicted"/>
<evidence type="ECO:0000313" key="1">
    <source>
        <dbReference type="EMBL" id="KAH3776254.1"/>
    </source>
</evidence>
<evidence type="ECO:0000313" key="2">
    <source>
        <dbReference type="Proteomes" id="UP000828390"/>
    </source>
</evidence>
<keyword evidence="2" id="KW-1185">Reference proteome</keyword>
<organism evidence="1 2">
    <name type="scientific">Dreissena polymorpha</name>
    <name type="common">Zebra mussel</name>
    <name type="synonym">Mytilus polymorpha</name>
    <dbReference type="NCBI Taxonomy" id="45954"/>
    <lineage>
        <taxon>Eukaryota</taxon>
        <taxon>Metazoa</taxon>
        <taxon>Spiralia</taxon>
        <taxon>Lophotrochozoa</taxon>
        <taxon>Mollusca</taxon>
        <taxon>Bivalvia</taxon>
        <taxon>Autobranchia</taxon>
        <taxon>Heteroconchia</taxon>
        <taxon>Euheterodonta</taxon>
        <taxon>Imparidentia</taxon>
        <taxon>Neoheterodontei</taxon>
        <taxon>Myida</taxon>
        <taxon>Dreissenoidea</taxon>
        <taxon>Dreissenidae</taxon>
        <taxon>Dreissena</taxon>
    </lineage>
</organism>